<proteinExistence type="predicted"/>
<evidence type="ECO:0000313" key="3">
    <source>
        <dbReference type="Proteomes" id="UP000252519"/>
    </source>
</evidence>
<reference evidence="2 3" key="1">
    <citation type="submission" date="2014-10" db="EMBL/GenBank/DDBJ databases">
        <title>Draft genome of the hookworm Ancylostoma caninum.</title>
        <authorList>
            <person name="Mitreva M."/>
        </authorList>
    </citation>
    <scope>NUCLEOTIDE SEQUENCE [LARGE SCALE GENOMIC DNA]</scope>
    <source>
        <strain evidence="2 3">Baltimore</strain>
    </source>
</reference>
<comment type="caution">
    <text evidence="2">The sequence shown here is derived from an EMBL/GenBank/DDBJ whole genome shotgun (WGS) entry which is preliminary data.</text>
</comment>
<evidence type="ECO:0000256" key="1">
    <source>
        <dbReference type="SAM" id="MobiDB-lite"/>
    </source>
</evidence>
<keyword evidence="3" id="KW-1185">Reference proteome</keyword>
<evidence type="ECO:0000313" key="2">
    <source>
        <dbReference type="EMBL" id="RCN53509.1"/>
    </source>
</evidence>
<feature type="region of interest" description="Disordered" evidence="1">
    <location>
        <begin position="1"/>
        <end position="20"/>
    </location>
</feature>
<sequence length="181" mass="20230">MCRNQMNGLALSLPFSGPKKDMEEEIVLEESEKTELIESVEENREDTPTEKPCGGPAKNSNLRIMTSRHRPTLRSIFTMGKEPRIDGKVRPSTAVATSSATSFVPPPLQRGETVPALRSIMTMSEITHDNEDHDKKVSGGYITDDPQCNRKYTVVYSDAESDIDLRDILECSHKSMAVVRF</sequence>
<dbReference type="OrthoDB" id="5866605at2759"/>
<organism evidence="2 3">
    <name type="scientific">Ancylostoma caninum</name>
    <name type="common">Dog hookworm</name>
    <dbReference type="NCBI Taxonomy" id="29170"/>
    <lineage>
        <taxon>Eukaryota</taxon>
        <taxon>Metazoa</taxon>
        <taxon>Ecdysozoa</taxon>
        <taxon>Nematoda</taxon>
        <taxon>Chromadorea</taxon>
        <taxon>Rhabditida</taxon>
        <taxon>Rhabditina</taxon>
        <taxon>Rhabditomorpha</taxon>
        <taxon>Strongyloidea</taxon>
        <taxon>Ancylostomatidae</taxon>
        <taxon>Ancylostomatinae</taxon>
        <taxon>Ancylostoma</taxon>
    </lineage>
</organism>
<gene>
    <name evidence="2" type="ORF">ANCCAN_00002</name>
</gene>
<dbReference type="AlphaFoldDB" id="A0A368HCZ5"/>
<dbReference type="EMBL" id="JOJR01000001">
    <property type="protein sequence ID" value="RCN53509.1"/>
    <property type="molecule type" value="Genomic_DNA"/>
</dbReference>
<feature type="region of interest" description="Disordered" evidence="1">
    <location>
        <begin position="32"/>
        <end position="61"/>
    </location>
</feature>
<accession>A0A368HCZ5</accession>
<feature type="compositionally biased region" description="Basic and acidic residues" evidence="1">
    <location>
        <begin position="32"/>
        <end position="49"/>
    </location>
</feature>
<protein>
    <submittedName>
        <fullName evidence="2">Uncharacterized protein</fullName>
    </submittedName>
</protein>
<name>A0A368HCZ5_ANCCA</name>
<dbReference type="Proteomes" id="UP000252519">
    <property type="component" value="Unassembled WGS sequence"/>
</dbReference>